<dbReference type="GeneID" id="106472744"/>
<dbReference type="InterPro" id="IPR048395">
    <property type="entry name" value="Glyco_hydro_31_C"/>
</dbReference>
<dbReference type="PANTHER" id="PTHR22762:SF133">
    <property type="entry name" value="P-TYPE DOMAIN-CONTAINING PROTEIN"/>
    <property type="match status" value="1"/>
</dbReference>
<dbReference type="PANTHER" id="PTHR22762">
    <property type="entry name" value="ALPHA-GLUCOSIDASE"/>
    <property type="match status" value="1"/>
</dbReference>
<feature type="domain" description="Glycosyl hydrolase family 31 C-terminal" evidence="1">
    <location>
        <begin position="49"/>
        <end position="129"/>
    </location>
</feature>
<keyword evidence="2" id="KW-1185">Reference proteome</keyword>
<accession>A0ABM1BUE4</accession>
<evidence type="ECO:0000259" key="1">
    <source>
        <dbReference type="Pfam" id="PF21365"/>
    </source>
</evidence>
<protein>
    <submittedName>
        <fullName evidence="3">Alpha-glucosidase-like</fullName>
    </submittedName>
</protein>
<dbReference type="InterPro" id="IPR013780">
    <property type="entry name" value="Glyco_hydro_b"/>
</dbReference>
<proteinExistence type="predicted"/>
<evidence type="ECO:0000313" key="3">
    <source>
        <dbReference type="RefSeq" id="XP_013788854.1"/>
    </source>
</evidence>
<sequence>MPVDFYVCTVSGSWYIQPIYDFSSCLLQHVHGYSGDGIRYPGLLHVDVCYRFPRDKVTLDIDYQFLWGSALLISPAVFKGQTEIKAYFPSGNWFDFYTGKKIKSAGGRHISLEAPMYKINLHIRGGHILPLQQCNLTIKDR</sequence>
<dbReference type="SUPFAM" id="SSF51011">
    <property type="entry name" value="Glycosyl hydrolase domain"/>
    <property type="match status" value="1"/>
</dbReference>
<gene>
    <name evidence="3" type="primary">LOC106472744</name>
</gene>
<dbReference type="Gene3D" id="2.60.40.1180">
    <property type="entry name" value="Golgi alpha-mannosidase II"/>
    <property type="match status" value="1"/>
</dbReference>
<dbReference type="Pfam" id="PF21365">
    <property type="entry name" value="Glyco_hydro_31_3rd"/>
    <property type="match status" value="1"/>
</dbReference>
<evidence type="ECO:0000313" key="2">
    <source>
        <dbReference type="Proteomes" id="UP000694941"/>
    </source>
</evidence>
<dbReference type="RefSeq" id="XP_013788854.1">
    <property type="nucleotide sequence ID" value="XM_013933400.2"/>
</dbReference>
<reference evidence="3" key="1">
    <citation type="submission" date="2025-08" db="UniProtKB">
        <authorList>
            <consortium name="RefSeq"/>
        </authorList>
    </citation>
    <scope>IDENTIFICATION</scope>
    <source>
        <tissue evidence="3">Muscle</tissue>
    </source>
</reference>
<organism evidence="2 3">
    <name type="scientific">Limulus polyphemus</name>
    <name type="common">Atlantic horseshoe crab</name>
    <dbReference type="NCBI Taxonomy" id="6850"/>
    <lineage>
        <taxon>Eukaryota</taxon>
        <taxon>Metazoa</taxon>
        <taxon>Ecdysozoa</taxon>
        <taxon>Arthropoda</taxon>
        <taxon>Chelicerata</taxon>
        <taxon>Merostomata</taxon>
        <taxon>Xiphosura</taxon>
        <taxon>Limulidae</taxon>
        <taxon>Limulus</taxon>
    </lineage>
</organism>
<dbReference type="Proteomes" id="UP000694941">
    <property type="component" value="Unplaced"/>
</dbReference>
<name>A0ABM1BUE4_LIMPO</name>